<keyword evidence="2" id="KW-1185">Reference proteome</keyword>
<proteinExistence type="predicted"/>
<organism evidence="1 2">
    <name type="scientific">Nesidiocoris tenuis</name>
    <dbReference type="NCBI Taxonomy" id="355587"/>
    <lineage>
        <taxon>Eukaryota</taxon>
        <taxon>Metazoa</taxon>
        <taxon>Ecdysozoa</taxon>
        <taxon>Arthropoda</taxon>
        <taxon>Hexapoda</taxon>
        <taxon>Insecta</taxon>
        <taxon>Pterygota</taxon>
        <taxon>Neoptera</taxon>
        <taxon>Paraneoptera</taxon>
        <taxon>Hemiptera</taxon>
        <taxon>Heteroptera</taxon>
        <taxon>Panheteroptera</taxon>
        <taxon>Cimicomorpha</taxon>
        <taxon>Miridae</taxon>
        <taxon>Dicyphina</taxon>
        <taxon>Nesidiocoris</taxon>
    </lineage>
</organism>
<evidence type="ECO:0000313" key="1">
    <source>
        <dbReference type="EMBL" id="BES99663.1"/>
    </source>
</evidence>
<name>A0ABN7B5X1_9HEMI</name>
<protein>
    <submittedName>
        <fullName evidence="1">Uncharacterized protein</fullName>
    </submittedName>
</protein>
<gene>
    <name evidence="1" type="ORF">NTJ_12480</name>
</gene>
<sequence length="98" mass="11278">MLSNVSNCFILRFWYRRAQSESSTSAEQKPSNEEMQIARLTRPGTDYSPLRSSLAKNGRLFRRSRLEKSPWQVPVVQRQASRLRRTEDPGLTSAVFGC</sequence>
<accession>A0ABN7B5X1</accession>
<reference evidence="1 2" key="1">
    <citation type="submission" date="2023-09" db="EMBL/GenBank/DDBJ databases">
        <title>Nesidiocoris tenuis whole genome shotgun sequence.</title>
        <authorList>
            <person name="Shibata T."/>
            <person name="Shimoda M."/>
            <person name="Kobayashi T."/>
            <person name="Uehara T."/>
        </authorList>
    </citation>
    <scope>NUCLEOTIDE SEQUENCE [LARGE SCALE GENOMIC DNA]</scope>
    <source>
        <strain evidence="1 2">Japan</strain>
    </source>
</reference>
<dbReference type="EMBL" id="AP028918">
    <property type="protein sequence ID" value="BES99663.1"/>
    <property type="molecule type" value="Genomic_DNA"/>
</dbReference>
<dbReference type="Proteomes" id="UP001307889">
    <property type="component" value="Chromosome 10"/>
</dbReference>
<evidence type="ECO:0000313" key="2">
    <source>
        <dbReference type="Proteomes" id="UP001307889"/>
    </source>
</evidence>